<dbReference type="EMBL" id="CP036498">
    <property type="protein sequence ID" value="QUS37811.1"/>
    <property type="molecule type" value="Genomic_DNA"/>
</dbReference>
<evidence type="ECO:0000313" key="2">
    <source>
        <dbReference type="EMBL" id="QUS37811.1"/>
    </source>
</evidence>
<dbReference type="Pfam" id="PF12802">
    <property type="entry name" value="MarR_2"/>
    <property type="match status" value="1"/>
</dbReference>
<name>A0ABX8A4A7_9BRAD</name>
<dbReference type="PANTHER" id="PTHR33164:SF101">
    <property type="entry name" value="TRANSCRIPTIONAL REPRESSOR MPRA"/>
    <property type="match status" value="1"/>
</dbReference>
<dbReference type="RefSeq" id="WP_211911344.1">
    <property type="nucleotide sequence ID" value="NZ_CP036498.1"/>
</dbReference>
<dbReference type="InterPro" id="IPR036388">
    <property type="entry name" value="WH-like_DNA-bd_sf"/>
</dbReference>
<dbReference type="PROSITE" id="PS50995">
    <property type="entry name" value="HTH_MARR_2"/>
    <property type="match status" value="1"/>
</dbReference>
<dbReference type="PANTHER" id="PTHR33164">
    <property type="entry name" value="TRANSCRIPTIONAL REGULATOR, MARR FAMILY"/>
    <property type="match status" value="1"/>
</dbReference>
<dbReference type="InterPro" id="IPR039422">
    <property type="entry name" value="MarR/SlyA-like"/>
</dbReference>
<evidence type="ECO:0000313" key="3">
    <source>
        <dbReference type="Proteomes" id="UP000682843"/>
    </source>
</evidence>
<keyword evidence="3" id="KW-1185">Reference proteome</keyword>
<accession>A0ABX8A4A7</accession>
<evidence type="ECO:0000259" key="1">
    <source>
        <dbReference type="PROSITE" id="PS50995"/>
    </source>
</evidence>
<dbReference type="InterPro" id="IPR000835">
    <property type="entry name" value="HTH_MarR-typ"/>
</dbReference>
<proteinExistence type="predicted"/>
<protein>
    <submittedName>
        <fullName evidence="2">MarR family transcriptional regulator</fullName>
    </submittedName>
</protein>
<organism evidence="2 3">
    <name type="scientific">Tardiphaga alba</name>
    <dbReference type="NCBI Taxonomy" id="340268"/>
    <lineage>
        <taxon>Bacteria</taxon>
        <taxon>Pseudomonadati</taxon>
        <taxon>Pseudomonadota</taxon>
        <taxon>Alphaproteobacteria</taxon>
        <taxon>Hyphomicrobiales</taxon>
        <taxon>Nitrobacteraceae</taxon>
        <taxon>Tardiphaga</taxon>
    </lineage>
</organism>
<sequence length="155" mass="17023">MSSADPSQVVIRSLENIGKLLFETQSVWAQALGVSVPQWLILVAIQELDEGNGVSVADVARRVRVDPSFVTAQTKLLEKAGYVVRKQSAEDGRVVLMFLADRTATALSAIDARRKAFNTFIFSDFTSKDIQALATAFVLLEKRFTKAPHLLALDN</sequence>
<dbReference type="InterPro" id="IPR036390">
    <property type="entry name" value="WH_DNA-bd_sf"/>
</dbReference>
<gene>
    <name evidence="2" type="ORF">RPMA_02225</name>
</gene>
<feature type="domain" description="HTH marR-type" evidence="1">
    <location>
        <begin position="7"/>
        <end position="145"/>
    </location>
</feature>
<dbReference type="Gene3D" id="1.10.10.10">
    <property type="entry name" value="Winged helix-like DNA-binding domain superfamily/Winged helix DNA-binding domain"/>
    <property type="match status" value="1"/>
</dbReference>
<dbReference type="Proteomes" id="UP000682843">
    <property type="component" value="Chromosome"/>
</dbReference>
<dbReference type="SUPFAM" id="SSF46785">
    <property type="entry name" value="Winged helix' DNA-binding domain"/>
    <property type="match status" value="1"/>
</dbReference>
<reference evidence="2 3" key="1">
    <citation type="submission" date="2019-02" db="EMBL/GenBank/DDBJ databases">
        <title>Emended description of the genus Rhodopseudomonas and description of Rhodopseudomonas albus sp. nov., a non-phototrophic, heavy-metal-tolerant bacterium isolated from garden soil.</title>
        <authorList>
            <person name="Bao Z."/>
            <person name="Cao W.W."/>
            <person name="Sato Y."/>
            <person name="Nishizawa T."/>
            <person name="Zhao J."/>
            <person name="Guo Y."/>
            <person name="Ohta H."/>
        </authorList>
    </citation>
    <scope>NUCLEOTIDE SEQUENCE [LARGE SCALE GENOMIC DNA]</scope>
    <source>
        <strain evidence="2 3">SK50-23</strain>
    </source>
</reference>
<dbReference type="SMART" id="SM00347">
    <property type="entry name" value="HTH_MARR"/>
    <property type="match status" value="1"/>
</dbReference>